<dbReference type="CDD" id="cd01991">
    <property type="entry name" value="Asn_synthase_B_C"/>
    <property type="match status" value="1"/>
</dbReference>
<dbReference type="PANTHER" id="PTHR45937">
    <property type="entry name" value="ASPARAGINE SYNTHETASE DOMAIN-CONTAINING PROTEIN 1"/>
    <property type="match status" value="1"/>
</dbReference>
<evidence type="ECO:0000256" key="1">
    <source>
        <dbReference type="ARBA" id="ARBA00022605"/>
    </source>
</evidence>
<reference evidence="5" key="1">
    <citation type="submission" date="2022-12" db="EMBL/GenBank/DDBJ databases">
        <title>Draft genome assemblies for two species of Escallonia (Escalloniales).</title>
        <authorList>
            <person name="Chanderbali A."/>
            <person name="Dervinis C."/>
            <person name="Anghel I."/>
            <person name="Soltis D."/>
            <person name="Soltis P."/>
            <person name="Zapata F."/>
        </authorList>
    </citation>
    <scope>NUCLEOTIDE SEQUENCE</scope>
    <source>
        <strain evidence="5">UCBG64.0493</strain>
        <tissue evidence="5">Leaf</tissue>
    </source>
</reference>
<keyword evidence="6" id="KW-1185">Reference proteome</keyword>
<dbReference type="Pfam" id="PF00733">
    <property type="entry name" value="Asn_synthase"/>
    <property type="match status" value="1"/>
</dbReference>
<dbReference type="SUPFAM" id="SSF52402">
    <property type="entry name" value="Adenine nucleotide alpha hydrolases-like"/>
    <property type="match status" value="1"/>
</dbReference>
<comment type="caution">
    <text evidence="5">The sequence shown here is derived from an EMBL/GenBank/DDBJ whole genome shotgun (WGS) entry which is preliminary data.</text>
</comment>
<dbReference type="GO" id="GO:0004066">
    <property type="term" value="F:asparagine synthase (glutamine-hydrolyzing) activity"/>
    <property type="evidence" value="ECO:0007669"/>
    <property type="project" value="InterPro"/>
</dbReference>
<organism evidence="5 6">
    <name type="scientific">Escallonia herrerae</name>
    <dbReference type="NCBI Taxonomy" id="1293975"/>
    <lineage>
        <taxon>Eukaryota</taxon>
        <taxon>Viridiplantae</taxon>
        <taxon>Streptophyta</taxon>
        <taxon>Embryophyta</taxon>
        <taxon>Tracheophyta</taxon>
        <taxon>Spermatophyta</taxon>
        <taxon>Magnoliopsida</taxon>
        <taxon>eudicotyledons</taxon>
        <taxon>Gunneridae</taxon>
        <taxon>Pentapetalae</taxon>
        <taxon>asterids</taxon>
        <taxon>campanulids</taxon>
        <taxon>Escalloniales</taxon>
        <taxon>Escalloniaceae</taxon>
        <taxon>Escallonia</taxon>
    </lineage>
</organism>
<dbReference type="Gene3D" id="3.40.50.620">
    <property type="entry name" value="HUPs"/>
    <property type="match status" value="1"/>
</dbReference>
<evidence type="ECO:0000256" key="2">
    <source>
        <dbReference type="ARBA" id="ARBA00022888"/>
    </source>
</evidence>
<sequence length="320" mass="34924">MCGIAVIVSGVRVDVPDVLPDPVFHAPPSDQLLFSVDETKAALRRRGPDSLGCKNVVLHYKNSSSVEEQNIVSSIEEEEATGDCLSSTSGEICKAGNGFGINSLGHVYFVGATLQLRGKDPVVQPLMDAFGNILVYNANGNGWLNDESIKDGNAGYQRLKYKSTARIVLVGSGADEQCAGYGRHKTKYRQGSWVGLNKEMKLDMQRIWKRNLGRDDRCIADSGKEARFPFLDEDVIKTLLDIPLWEIADLDQPSGIGDKKILREVARLLGLHEVAVLPKRAIQFGSRIARESNRRNFGSNRAANQASAGSVAIYGPSSFT</sequence>
<dbReference type="GO" id="GO:0006529">
    <property type="term" value="P:asparagine biosynthetic process"/>
    <property type="evidence" value="ECO:0007669"/>
    <property type="project" value="UniProtKB-KW"/>
</dbReference>
<dbReference type="InterPro" id="IPR014729">
    <property type="entry name" value="Rossmann-like_a/b/a_fold"/>
</dbReference>
<name>A0AA88WXQ7_9ASTE</name>
<proteinExistence type="predicted"/>
<gene>
    <name evidence="5" type="ORF">RJ639_031374</name>
</gene>
<dbReference type="AlphaFoldDB" id="A0AA88WXQ7"/>
<dbReference type="Proteomes" id="UP001188597">
    <property type="component" value="Unassembled WGS sequence"/>
</dbReference>
<dbReference type="InterPro" id="IPR001962">
    <property type="entry name" value="Asn_synthase"/>
</dbReference>
<evidence type="ECO:0000313" key="6">
    <source>
        <dbReference type="Proteomes" id="UP001188597"/>
    </source>
</evidence>
<feature type="domain" description="Asparagine synthetase" evidence="4">
    <location>
        <begin position="191"/>
        <end position="281"/>
    </location>
</feature>
<keyword evidence="1" id="KW-0028">Amino-acid biosynthesis</keyword>
<accession>A0AA88WXQ7</accession>
<protein>
    <recommendedName>
        <fullName evidence="4">Asparagine synthetase domain-containing protein</fullName>
    </recommendedName>
</protein>
<keyword evidence="2" id="KW-0061">Asparagine biosynthesis</keyword>
<dbReference type="PANTHER" id="PTHR45937:SF1">
    <property type="entry name" value="ASPARAGINE SYNTHETASE DOMAIN-CONTAINING PROTEIN 1"/>
    <property type="match status" value="1"/>
</dbReference>
<dbReference type="EMBL" id="JAVXUP010000162">
    <property type="protein sequence ID" value="KAK3035951.1"/>
    <property type="molecule type" value="Genomic_DNA"/>
</dbReference>
<dbReference type="InterPro" id="IPR051857">
    <property type="entry name" value="Asn_synthetase_domain"/>
</dbReference>
<evidence type="ECO:0000259" key="4">
    <source>
        <dbReference type="Pfam" id="PF00733"/>
    </source>
</evidence>
<evidence type="ECO:0000256" key="3">
    <source>
        <dbReference type="ARBA" id="ARBA00022962"/>
    </source>
</evidence>
<evidence type="ECO:0000313" key="5">
    <source>
        <dbReference type="EMBL" id="KAK3035951.1"/>
    </source>
</evidence>
<keyword evidence="3" id="KW-0315">Glutamine amidotransferase</keyword>